<organism evidence="3 4">
    <name type="scientific">Mycoplasmopsis equigenitalium</name>
    <dbReference type="NCBI Taxonomy" id="114883"/>
    <lineage>
        <taxon>Bacteria</taxon>
        <taxon>Bacillati</taxon>
        <taxon>Mycoplasmatota</taxon>
        <taxon>Mycoplasmoidales</taxon>
        <taxon>Metamycoplasmataceae</taxon>
        <taxon>Mycoplasmopsis</taxon>
    </lineage>
</organism>
<evidence type="ECO:0008006" key="5">
    <source>
        <dbReference type="Google" id="ProtNLM"/>
    </source>
</evidence>
<evidence type="ECO:0000256" key="1">
    <source>
        <dbReference type="SAM" id="MobiDB-lite"/>
    </source>
</evidence>
<dbReference type="RefSeq" id="WP_129722729.1">
    <property type="nucleotide sequence ID" value="NZ_CP101808.1"/>
</dbReference>
<sequence length="142" mass="16318">MKNKIKKFLISFSPLPILLPCVAVSCDKGTKSSQNNSTDLDNIDSTNSGTNSNDYTHKNVFPDFRNDEFQKFVRYNSLTKQAYLDKEIIAAFINSLITRMNILTGELRWSFSQPSPRILEIYISWFNNNKTLDKTYVFSING</sequence>
<reference evidence="3" key="1">
    <citation type="submission" date="2022-07" db="EMBL/GenBank/DDBJ databases">
        <title>Complete genome of Mycoplasma equigenitalium type strain T37.</title>
        <authorList>
            <person name="Spergser J."/>
        </authorList>
    </citation>
    <scope>NUCLEOTIDE SEQUENCE</scope>
    <source>
        <strain evidence="3">T37</strain>
    </source>
</reference>
<dbReference type="EMBL" id="CP101808">
    <property type="protein sequence ID" value="UUD36944.1"/>
    <property type="molecule type" value="Genomic_DNA"/>
</dbReference>
<accession>A0ABY5J117</accession>
<feature type="chain" id="PRO_5045779096" description="Lipoprotein" evidence="2">
    <location>
        <begin position="26"/>
        <end position="142"/>
    </location>
</feature>
<keyword evidence="4" id="KW-1185">Reference proteome</keyword>
<keyword evidence="2" id="KW-0732">Signal</keyword>
<gene>
    <name evidence="3" type="ORF">NPA09_03530</name>
</gene>
<feature type="compositionally biased region" description="Polar residues" evidence="1">
    <location>
        <begin position="31"/>
        <end position="51"/>
    </location>
</feature>
<feature type="signal peptide" evidence="2">
    <location>
        <begin position="1"/>
        <end position="25"/>
    </location>
</feature>
<evidence type="ECO:0000313" key="4">
    <source>
        <dbReference type="Proteomes" id="UP001059576"/>
    </source>
</evidence>
<evidence type="ECO:0000313" key="3">
    <source>
        <dbReference type="EMBL" id="UUD36944.1"/>
    </source>
</evidence>
<evidence type="ECO:0000256" key="2">
    <source>
        <dbReference type="SAM" id="SignalP"/>
    </source>
</evidence>
<dbReference type="NCBIfam" id="NF045957">
    <property type="entry name" value="MHO_1590_dom"/>
    <property type="match status" value="1"/>
</dbReference>
<dbReference type="Proteomes" id="UP001059576">
    <property type="component" value="Chromosome"/>
</dbReference>
<name>A0ABY5J117_9BACT</name>
<protein>
    <recommendedName>
        <fullName evidence="5">Lipoprotein</fullName>
    </recommendedName>
</protein>
<feature type="region of interest" description="Disordered" evidence="1">
    <location>
        <begin position="30"/>
        <end position="51"/>
    </location>
</feature>
<proteinExistence type="predicted"/>
<dbReference type="PROSITE" id="PS51257">
    <property type="entry name" value="PROKAR_LIPOPROTEIN"/>
    <property type="match status" value="1"/>
</dbReference>